<accession>A0A1M6T8S3</accession>
<evidence type="ECO:0000313" key="5">
    <source>
        <dbReference type="Proteomes" id="UP000184465"/>
    </source>
</evidence>
<dbReference type="Gene3D" id="1.10.10.60">
    <property type="entry name" value="Homeodomain-like"/>
    <property type="match status" value="1"/>
</dbReference>
<dbReference type="AlphaFoldDB" id="A0A1M6T8S3"/>
<dbReference type="EMBL" id="FRAG01000083">
    <property type="protein sequence ID" value="SHK53350.1"/>
    <property type="molecule type" value="Genomic_DNA"/>
</dbReference>
<dbReference type="PROSITE" id="PS50994">
    <property type="entry name" value="INTEGRASE"/>
    <property type="match status" value="1"/>
</dbReference>
<keyword evidence="5" id="KW-1185">Reference proteome</keyword>
<comment type="similarity">
    <text evidence="1">Belongs to the transposase IS21/IS408/IS1162 family.</text>
</comment>
<protein>
    <submittedName>
        <fullName evidence="4">Transposase</fullName>
    </submittedName>
</protein>
<dbReference type="InterPro" id="IPR001584">
    <property type="entry name" value="Integrase_cat-core"/>
</dbReference>
<feature type="domain" description="Integrase catalytic" evidence="3">
    <location>
        <begin position="146"/>
        <end position="322"/>
    </location>
</feature>
<dbReference type="PANTHER" id="PTHR35004">
    <property type="entry name" value="TRANSPOSASE RV3428C-RELATED"/>
    <property type="match status" value="1"/>
</dbReference>
<dbReference type="Gene3D" id="3.30.420.10">
    <property type="entry name" value="Ribonuclease H-like superfamily/Ribonuclease H"/>
    <property type="match status" value="1"/>
</dbReference>
<dbReference type="Proteomes" id="UP000184465">
    <property type="component" value="Unassembled WGS sequence"/>
</dbReference>
<dbReference type="GO" id="GO:0015074">
    <property type="term" value="P:DNA integration"/>
    <property type="evidence" value="ECO:0007669"/>
    <property type="project" value="InterPro"/>
</dbReference>
<dbReference type="PANTHER" id="PTHR35004:SF7">
    <property type="entry name" value="INTEGRASE PROTEIN"/>
    <property type="match status" value="1"/>
</dbReference>
<dbReference type="NCBIfam" id="NF033546">
    <property type="entry name" value="transpos_IS21"/>
    <property type="match status" value="1"/>
</dbReference>
<evidence type="ECO:0000313" key="4">
    <source>
        <dbReference type="EMBL" id="SHK53350.1"/>
    </source>
</evidence>
<reference evidence="4 5" key="1">
    <citation type="submission" date="2016-11" db="EMBL/GenBank/DDBJ databases">
        <authorList>
            <person name="Jaros S."/>
            <person name="Januszkiewicz K."/>
            <person name="Wedrychowicz H."/>
        </authorList>
    </citation>
    <scope>NUCLEOTIDE SEQUENCE [LARGE SCALE GENOMIC DNA]</scope>
    <source>
        <strain evidence="4 5">DSM 15212</strain>
    </source>
</reference>
<feature type="coiled-coil region" evidence="2">
    <location>
        <begin position="32"/>
        <end position="98"/>
    </location>
</feature>
<proteinExistence type="inferred from homology"/>
<dbReference type="InterPro" id="IPR036397">
    <property type="entry name" value="RNaseH_sf"/>
</dbReference>
<dbReference type="InterPro" id="IPR054353">
    <property type="entry name" value="IstA-like_C"/>
</dbReference>
<name>A0A1M6T8S3_PARC5</name>
<dbReference type="InterPro" id="IPR009057">
    <property type="entry name" value="Homeodomain-like_sf"/>
</dbReference>
<keyword evidence="2" id="KW-0175">Coiled coil</keyword>
<dbReference type="Pfam" id="PF22483">
    <property type="entry name" value="Mu-transpos_C_2"/>
    <property type="match status" value="1"/>
</dbReference>
<sequence>MVTLNQKAEIIISYFREGISQREISRRLGVDRKTVRKYINQYEDKLNRLSNADDEKEVSILIEELSSKPKYDTSKRKKRKLNDEIISLIDEYLKENDEKKMTGRSKQIMKNIDIYEQIIEKGYDISYPSICNYIREKGAVKEAFIRQNYSLGETLEFDWGEVKLNIDGKNVTLDMGLFTTAAGSYHFARLYKNKKMENFLDIHVKALEHLGGVHKEIVYDNMKQAVKRFVGKNEKEATEDLVKISMYYGFRYRFCNIRRGNEKGHVERGVETVRRKVFSVNSKFKTFEEANTYLQEKLLSLNSKSRDWLEGKSPMDILNDEKEYLYPLKPTYDVSRVVEARVSKYSVITVDQNKYSTPDYLVGKFVTAKIYTDTIKIFYKNNLVATHKRNYENHKWIVDINHYIQTLKKKPGALKNSAVAHQMPPELKKIYQEYYINNPKDFILLLEIINEKGIDNILKIIEKLNKMKKSLVTTDNIKSMAYNNSPSEDIFINIDDDIKNASINMISHINNIFNLTTTEGGKMH</sequence>
<dbReference type="GO" id="GO:0003676">
    <property type="term" value="F:nucleic acid binding"/>
    <property type="evidence" value="ECO:0007669"/>
    <property type="project" value="InterPro"/>
</dbReference>
<dbReference type="RefSeq" id="WP_073153262.1">
    <property type="nucleotide sequence ID" value="NZ_FRAG01000083.1"/>
</dbReference>
<dbReference type="Pfam" id="PF13384">
    <property type="entry name" value="HTH_23"/>
    <property type="match status" value="1"/>
</dbReference>
<evidence type="ECO:0000256" key="1">
    <source>
        <dbReference type="ARBA" id="ARBA00009277"/>
    </source>
</evidence>
<dbReference type="SUPFAM" id="SSF46689">
    <property type="entry name" value="Homeodomain-like"/>
    <property type="match status" value="1"/>
</dbReference>
<evidence type="ECO:0000259" key="3">
    <source>
        <dbReference type="PROSITE" id="PS50994"/>
    </source>
</evidence>
<evidence type="ECO:0000256" key="2">
    <source>
        <dbReference type="SAM" id="Coils"/>
    </source>
</evidence>
<dbReference type="InterPro" id="IPR012337">
    <property type="entry name" value="RNaseH-like_sf"/>
</dbReference>
<dbReference type="STRING" id="1121301.SAMN02745912_03602"/>
<organism evidence="4 5">
    <name type="scientific">Paramaledivibacter caminithermalis (strain DSM 15212 / CIP 107654 / DViRD3)</name>
    <name type="common">Clostridium caminithermale</name>
    <dbReference type="NCBI Taxonomy" id="1121301"/>
    <lineage>
        <taxon>Bacteria</taxon>
        <taxon>Bacillati</taxon>
        <taxon>Bacillota</taxon>
        <taxon>Clostridia</taxon>
        <taxon>Peptostreptococcales</taxon>
        <taxon>Caminicellaceae</taxon>
        <taxon>Paramaledivibacter</taxon>
    </lineage>
</organism>
<dbReference type="SUPFAM" id="SSF53098">
    <property type="entry name" value="Ribonuclease H-like"/>
    <property type="match status" value="1"/>
</dbReference>
<gene>
    <name evidence="4" type="ORF">SAMN02745912_03602</name>
</gene>